<dbReference type="EMBL" id="SRPW01002460">
    <property type="protein sequence ID" value="KAG5992736.1"/>
    <property type="molecule type" value="Genomic_DNA"/>
</dbReference>
<gene>
    <name evidence="1" type="ORF">E4U43_003698</name>
</gene>
<reference evidence="1" key="1">
    <citation type="journal article" date="2020" name="bioRxiv">
        <title>Whole genome comparisons of ergot fungi reveals the divergence and evolution of species within the genus Claviceps are the result of varying mechanisms driving genome evolution and host range expansion.</title>
        <authorList>
            <person name="Wyka S.A."/>
            <person name="Mondo S.J."/>
            <person name="Liu M."/>
            <person name="Dettman J."/>
            <person name="Nalam V."/>
            <person name="Broders K.D."/>
        </authorList>
    </citation>
    <scope>NUCLEOTIDE SEQUENCE</scope>
    <source>
        <strain evidence="1">CCC 602</strain>
    </source>
</reference>
<sequence length="59" mass="6409">MTAVELFKAAFTLWPSERSHVGGSECITKQMHEILSLAAPAGFAASTPQDDDWEAMPTE</sequence>
<keyword evidence="2" id="KW-1185">Reference proteome</keyword>
<accession>A0A9P7N6H7</accession>
<organism evidence="1 2">
    <name type="scientific">Claviceps pusilla</name>
    <dbReference type="NCBI Taxonomy" id="123648"/>
    <lineage>
        <taxon>Eukaryota</taxon>
        <taxon>Fungi</taxon>
        <taxon>Dikarya</taxon>
        <taxon>Ascomycota</taxon>
        <taxon>Pezizomycotina</taxon>
        <taxon>Sordariomycetes</taxon>
        <taxon>Hypocreomycetidae</taxon>
        <taxon>Hypocreales</taxon>
        <taxon>Clavicipitaceae</taxon>
        <taxon>Claviceps</taxon>
    </lineage>
</organism>
<evidence type="ECO:0000313" key="1">
    <source>
        <dbReference type="EMBL" id="KAG5992736.1"/>
    </source>
</evidence>
<dbReference type="Proteomes" id="UP000748025">
    <property type="component" value="Unassembled WGS sequence"/>
</dbReference>
<proteinExistence type="predicted"/>
<comment type="caution">
    <text evidence="1">The sequence shown here is derived from an EMBL/GenBank/DDBJ whole genome shotgun (WGS) entry which is preliminary data.</text>
</comment>
<name>A0A9P7N6H7_9HYPO</name>
<dbReference type="AlphaFoldDB" id="A0A9P7N6H7"/>
<evidence type="ECO:0000313" key="2">
    <source>
        <dbReference type="Proteomes" id="UP000748025"/>
    </source>
</evidence>
<protein>
    <submittedName>
        <fullName evidence="1">Uncharacterized protein</fullName>
    </submittedName>
</protein>